<sequence length="303" mass="34245">MNDLFAADPKIGRDSLALRFLFSLFGHSSGRYLMDFPATWRADVLKAREGLGDIEEARLRTLLRRAKEQGVFRSAPGLVWEQEFDWLANIMTQLKLGRAVVAGLILDAADSPASDFVVPTWPLTEVPLPPTAEERIAGAATEYCRVSTTLLVGSAELAFVDPYLDFRKRAVTRVLEPMLDKVRRSACQRVLLHVRAVSVNDMDECVAQAQQQLGRIMDLYMPTRPQKINMLWWDDDRASERMHGRYLLSNKGGIRFDQGFQVLPAGRMVDVAPVSPSVHLKLYEHFFDNKHDMKLVASISLEK</sequence>
<accession>A0ABT1ZZG7</accession>
<evidence type="ECO:0000313" key="1">
    <source>
        <dbReference type="EMBL" id="MCS0585324.1"/>
    </source>
</evidence>
<proteinExistence type="predicted"/>
<dbReference type="Proteomes" id="UP001204151">
    <property type="component" value="Unassembled WGS sequence"/>
</dbReference>
<gene>
    <name evidence="1" type="ORF">NX784_27465</name>
</gene>
<dbReference type="RefSeq" id="WP_258819850.1">
    <property type="nucleotide sequence ID" value="NZ_JANUGW010000032.1"/>
</dbReference>
<evidence type="ECO:0000313" key="2">
    <source>
        <dbReference type="Proteomes" id="UP001204151"/>
    </source>
</evidence>
<comment type="caution">
    <text evidence="1">The sequence shown here is derived from an EMBL/GenBank/DDBJ whole genome shotgun (WGS) entry which is preliminary data.</text>
</comment>
<dbReference type="EMBL" id="JANUGW010000032">
    <property type="protein sequence ID" value="MCS0585324.1"/>
    <property type="molecule type" value="Genomic_DNA"/>
</dbReference>
<protein>
    <submittedName>
        <fullName evidence="1">Uncharacterized protein</fullName>
    </submittedName>
</protein>
<name>A0ABT1ZZG7_9BURK</name>
<keyword evidence="2" id="KW-1185">Reference proteome</keyword>
<organism evidence="1 2">
    <name type="scientific">Massilia pinisoli</name>
    <dbReference type="NCBI Taxonomy" id="1772194"/>
    <lineage>
        <taxon>Bacteria</taxon>
        <taxon>Pseudomonadati</taxon>
        <taxon>Pseudomonadota</taxon>
        <taxon>Betaproteobacteria</taxon>
        <taxon>Burkholderiales</taxon>
        <taxon>Oxalobacteraceae</taxon>
        <taxon>Telluria group</taxon>
        <taxon>Massilia</taxon>
    </lineage>
</organism>
<reference evidence="1 2" key="1">
    <citation type="submission" date="2022-08" db="EMBL/GenBank/DDBJ databases">
        <title>Reclassification of Massilia species as members of the genera Telluria, Duganella, Pseudoduganella, Mokoshia gen. nov. and Zemynaea gen. nov. using orthogonal and non-orthogonal genome-based approaches.</title>
        <authorList>
            <person name="Bowman J.P."/>
        </authorList>
    </citation>
    <scope>NUCLEOTIDE SEQUENCE [LARGE SCALE GENOMIC DNA]</scope>
    <source>
        <strain evidence="1 2">JCM 31316</strain>
    </source>
</reference>